<dbReference type="Pfam" id="PF00168">
    <property type="entry name" value="C2"/>
    <property type="match status" value="2"/>
</dbReference>
<reference evidence="3 4" key="1">
    <citation type="journal article" date="2021" name="Cell">
        <title>Tracing the genetic footprints of vertebrate landing in non-teleost ray-finned fishes.</title>
        <authorList>
            <person name="Bi X."/>
            <person name="Wang K."/>
            <person name="Yang L."/>
            <person name="Pan H."/>
            <person name="Jiang H."/>
            <person name="Wei Q."/>
            <person name="Fang M."/>
            <person name="Yu H."/>
            <person name="Zhu C."/>
            <person name="Cai Y."/>
            <person name="He Y."/>
            <person name="Gan X."/>
            <person name="Zeng H."/>
            <person name="Yu D."/>
            <person name="Zhu Y."/>
            <person name="Jiang H."/>
            <person name="Qiu Q."/>
            <person name="Yang H."/>
            <person name="Zhang Y.E."/>
            <person name="Wang W."/>
            <person name="Zhu M."/>
            <person name="He S."/>
            <person name="Zhang G."/>
        </authorList>
    </citation>
    <scope>NUCLEOTIDE SEQUENCE [LARGE SCALE GENOMIC DNA]</scope>
    <source>
        <strain evidence="3">Bchr_013</strain>
    </source>
</reference>
<dbReference type="InterPro" id="IPR035892">
    <property type="entry name" value="C2_domain_sf"/>
</dbReference>
<evidence type="ECO:0000259" key="2">
    <source>
        <dbReference type="PROSITE" id="PS50004"/>
    </source>
</evidence>
<accession>A0A8X8BKD8</accession>
<evidence type="ECO:0000313" key="3">
    <source>
        <dbReference type="EMBL" id="KAG2457426.1"/>
    </source>
</evidence>
<dbReference type="AlphaFoldDB" id="A0A8X8BKD8"/>
<feature type="domain" description="C2" evidence="2">
    <location>
        <begin position="421"/>
        <end position="562"/>
    </location>
</feature>
<feature type="non-terminal residue" evidence="3">
    <location>
        <position position="567"/>
    </location>
</feature>
<dbReference type="InterPro" id="IPR030542">
    <property type="entry name" value="Tac2-N"/>
</dbReference>
<sequence length="567" mass="63103">MTYPSITSRGGLRGVQGLGLTNPTRGRLRQTLLQDSSSVTDVHPRRIMALLNSADNRSVAIRILLCLLQVVNIRVMSTEFIKSCCKGLLCKDEGPESQDTVVNAEAVKSWKSVSETGTAKSPVTSPNQKNIIGCTEDYLLSKIPPDGRQIPFIVPTFRSSYIQPSSQLSPGYADGLPGPAQSIFSDRKAELTTQSQLNHDFDVVYHPSYMMQHISPGTIKRLQNEKGLGTYGSVWDQKGGKQLNHAGLTWSVFDLPSQRPHFQRYDSVSSVQSSASSKMDSQDSNRSLDAINLSGDERELGKLNLSLSYQTSLEQIWITIVRCKDIYLPMSYGDQNKVSIKGIITLPKPVQFKTSIKEGLSDVEFMETFVFSLKLQQLQTVALVLKIYTHNPRKRTLGECKLSLRDLGAAETDHWLDITTPPKAPTCHAELQIGACFQPASSRILLQILTAQNLPSPSMPLSLSFFVKLEMHNVDGLVLKKKTRILKPSTGQKVKWNENFLFPLSQNDQGVQFIIRLYSRSSVRRKNFLGQIQIGWDSSSGEAATQWKDATSNPEKTVVAWHMLNVT</sequence>
<organism evidence="3 4">
    <name type="scientific">Polypterus senegalus</name>
    <name type="common">Senegal bichir</name>
    <dbReference type="NCBI Taxonomy" id="55291"/>
    <lineage>
        <taxon>Eukaryota</taxon>
        <taxon>Metazoa</taxon>
        <taxon>Chordata</taxon>
        <taxon>Craniata</taxon>
        <taxon>Vertebrata</taxon>
        <taxon>Euteleostomi</taxon>
        <taxon>Actinopterygii</taxon>
        <taxon>Polypteriformes</taxon>
        <taxon>Polypteridae</taxon>
        <taxon>Polypterus</taxon>
    </lineage>
</organism>
<dbReference type="EMBL" id="JAATIS010008546">
    <property type="protein sequence ID" value="KAG2457426.1"/>
    <property type="molecule type" value="Genomic_DNA"/>
</dbReference>
<dbReference type="PROSITE" id="PS50004">
    <property type="entry name" value="C2"/>
    <property type="match status" value="2"/>
</dbReference>
<name>A0A8X8BKD8_POLSE</name>
<protein>
    <submittedName>
        <fullName evidence="3">TAC2N protein</fullName>
    </submittedName>
</protein>
<dbReference type="SMART" id="SM00239">
    <property type="entry name" value="C2"/>
    <property type="match status" value="2"/>
</dbReference>
<gene>
    <name evidence="3" type="primary">Tc2n</name>
    <name evidence="3" type="ORF">GTO96_0011896</name>
</gene>
<feature type="domain" description="C2" evidence="2">
    <location>
        <begin position="299"/>
        <end position="416"/>
    </location>
</feature>
<dbReference type="PANTHER" id="PTHR46887">
    <property type="entry name" value="TANDEM C2 DOMAINS NUCLEAR PROTEIN"/>
    <property type="match status" value="1"/>
</dbReference>
<evidence type="ECO:0000313" key="4">
    <source>
        <dbReference type="Proteomes" id="UP000886611"/>
    </source>
</evidence>
<keyword evidence="4" id="KW-1185">Reference proteome</keyword>
<dbReference type="Gene3D" id="2.60.40.150">
    <property type="entry name" value="C2 domain"/>
    <property type="match status" value="2"/>
</dbReference>
<dbReference type="Proteomes" id="UP000886611">
    <property type="component" value="Unassembled WGS sequence"/>
</dbReference>
<comment type="caution">
    <text evidence="3">The sequence shown here is derived from an EMBL/GenBank/DDBJ whole genome shotgun (WGS) entry which is preliminary data.</text>
</comment>
<dbReference type="InterPro" id="IPR000008">
    <property type="entry name" value="C2_dom"/>
</dbReference>
<feature type="non-terminal residue" evidence="3">
    <location>
        <position position="1"/>
    </location>
</feature>
<feature type="region of interest" description="Disordered" evidence="1">
    <location>
        <begin position="1"/>
        <end position="20"/>
    </location>
</feature>
<dbReference type="GO" id="GO:0005634">
    <property type="term" value="C:nucleus"/>
    <property type="evidence" value="ECO:0007669"/>
    <property type="project" value="InterPro"/>
</dbReference>
<proteinExistence type="predicted"/>
<dbReference type="SUPFAM" id="SSF49562">
    <property type="entry name" value="C2 domain (Calcium/lipid-binding domain, CaLB)"/>
    <property type="match status" value="2"/>
</dbReference>
<evidence type="ECO:0000256" key="1">
    <source>
        <dbReference type="SAM" id="MobiDB-lite"/>
    </source>
</evidence>
<dbReference type="PANTHER" id="PTHR46887:SF1">
    <property type="entry name" value="TANDEM C2 DOMAINS NUCLEAR PROTEIN"/>
    <property type="match status" value="1"/>
</dbReference>